<dbReference type="InterPro" id="IPR018895">
    <property type="entry name" value="DUF2474"/>
</dbReference>
<proteinExistence type="predicted"/>
<keyword evidence="1" id="KW-1133">Transmembrane helix</keyword>
<evidence type="ECO:0000256" key="1">
    <source>
        <dbReference type="SAM" id="Phobius"/>
    </source>
</evidence>
<accession>A0ABW8L221</accession>
<feature type="transmembrane region" description="Helical" evidence="1">
    <location>
        <begin position="12"/>
        <end position="33"/>
    </location>
</feature>
<dbReference type="RefSeq" id="WP_149982745.1">
    <property type="nucleotide sequence ID" value="NZ_CABVLM010000013.1"/>
</dbReference>
<protein>
    <submittedName>
        <fullName evidence="2">DUF2474 domain-containing protein</fullName>
    </submittedName>
</protein>
<dbReference type="EMBL" id="JBJDOT010000036">
    <property type="protein sequence ID" value="MFK3866082.1"/>
    <property type="molecule type" value="Genomic_DNA"/>
</dbReference>
<keyword evidence="3" id="KW-1185">Reference proteome</keyword>
<comment type="caution">
    <text evidence="2">The sequence shown here is derived from an EMBL/GenBank/DDBJ whole genome shotgun (WGS) entry which is preliminary data.</text>
</comment>
<reference evidence="2 3" key="1">
    <citation type="submission" date="2024-11" db="EMBL/GenBank/DDBJ databases">
        <title>The Natural Products Discovery Center: Release of the First 8490 Sequenced Strains for Exploring Actinobacteria Biosynthetic Diversity.</title>
        <authorList>
            <person name="Kalkreuter E."/>
            <person name="Kautsar S.A."/>
            <person name="Yang D."/>
            <person name="Bader C.D."/>
            <person name="Teijaro C.N."/>
            <person name="Fluegel L."/>
            <person name="Davis C.M."/>
            <person name="Simpson J.R."/>
            <person name="Lauterbach L."/>
            <person name="Steele A.D."/>
            <person name="Gui C."/>
            <person name="Meng S."/>
            <person name="Li G."/>
            <person name="Viehrig K."/>
            <person name="Ye F."/>
            <person name="Su P."/>
            <person name="Kiefer A.F."/>
            <person name="Nichols A."/>
            <person name="Cepeda A.J."/>
            <person name="Yan W."/>
            <person name="Fan B."/>
            <person name="Jiang Y."/>
            <person name="Adhikari A."/>
            <person name="Zheng C.-J."/>
            <person name="Schuster L."/>
            <person name="Cowan T.M."/>
            <person name="Smanski M.J."/>
            <person name="Chevrette M.G."/>
            <person name="De Carvalho L.P.S."/>
            <person name="Shen B."/>
        </authorList>
    </citation>
    <scope>NUCLEOTIDE SEQUENCE [LARGE SCALE GENOMIC DNA]</scope>
    <source>
        <strain evidence="2 3">NPDC078403</strain>
    </source>
</reference>
<sequence>MKKHLHQFKWLIIIWVLSVASLFLVSLLIRFLMTLAGMK</sequence>
<gene>
    <name evidence="2" type="ORF">ACI2JU_19725</name>
</gene>
<keyword evidence="1" id="KW-0472">Membrane</keyword>
<dbReference type="Pfam" id="PF10617">
    <property type="entry name" value="DUF2474"/>
    <property type="match status" value="1"/>
</dbReference>
<dbReference type="Proteomes" id="UP001620262">
    <property type="component" value="Unassembled WGS sequence"/>
</dbReference>
<evidence type="ECO:0000313" key="2">
    <source>
        <dbReference type="EMBL" id="MFK3866082.1"/>
    </source>
</evidence>
<organism evidence="2 3">
    <name type="scientific">Pseudoalteromonas rhizosphaerae</name>
    <dbReference type="NCBI Taxonomy" id="2518973"/>
    <lineage>
        <taxon>Bacteria</taxon>
        <taxon>Pseudomonadati</taxon>
        <taxon>Pseudomonadota</taxon>
        <taxon>Gammaproteobacteria</taxon>
        <taxon>Alteromonadales</taxon>
        <taxon>Pseudoalteromonadaceae</taxon>
        <taxon>Pseudoalteromonas</taxon>
    </lineage>
</organism>
<name>A0ABW8L221_9GAMM</name>
<keyword evidence="1" id="KW-0812">Transmembrane</keyword>
<evidence type="ECO:0000313" key="3">
    <source>
        <dbReference type="Proteomes" id="UP001620262"/>
    </source>
</evidence>